<organism evidence="1 2">
    <name type="scientific">Neodothiora populina</name>
    <dbReference type="NCBI Taxonomy" id="2781224"/>
    <lineage>
        <taxon>Eukaryota</taxon>
        <taxon>Fungi</taxon>
        <taxon>Dikarya</taxon>
        <taxon>Ascomycota</taxon>
        <taxon>Pezizomycotina</taxon>
        <taxon>Dothideomycetes</taxon>
        <taxon>Dothideomycetidae</taxon>
        <taxon>Dothideales</taxon>
        <taxon>Dothioraceae</taxon>
        <taxon>Neodothiora</taxon>
    </lineage>
</organism>
<reference evidence="1 2" key="1">
    <citation type="submission" date="2024-07" db="EMBL/GenBank/DDBJ databases">
        <title>Draft sequence of the Neodothiora populina.</title>
        <authorList>
            <person name="Drown D.D."/>
            <person name="Schuette U.S."/>
            <person name="Buechlein A.B."/>
            <person name="Rusch D.R."/>
            <person name="Winton L.W."/>
            <person name="Adams G.A."/>
        </authorList>
    </citation>
    <scope>NUCLEOTIDE SEQUENCE [LARGE SCALE GENOMIC DNA]</scope>
    <source>
        <strain evidence="1 2">CPC 39397</strain>
    </source>
</reference>
<dbReference type="GeneID" id="95978732"/>
<keyword evidence="2" id="KW-1185">Reference proteome</keyword>
<evidence type="ECO:0000313" key="2">
    <source>
        <dbReference type="Proteomes" id="UP001562354"/>
    </source>
</evidence>
<protein>
    <submittedName>
        <fullName evidence="1">Uncharacterized protein</fullName>
    </submittedName>
</protein>
<dbReference type="Proteomes" id="UP001562354">
    <property type="component" value="Unassembled WGS sequence"/>
</dbReference>
<name>A0ABR3P5E3_9PEZI</name>
<accession>A0ABR3P5E3</accession>
<dbReference type="EMBL" id="JBFMKM010000016">
    <property type="protein sequence ID" value="KAL1297515.1"/>
    <property type="molecule type" value="Genomic_DNA"/>
</dbReference>
<proteinExistence type="predicted"/>
<dbReference type="RefSeq" id="XP_069197197.1">
    <property type="nucleotide sequence ID" value="XM_069344759.1"/>
</dbReference>
<evidence type="ECO:0000313" key="1">
    <source>
        <dbReference type="EMBL" id="KAL1297515.1"/>
    </source>
</evidence>
<comment type="caution">
    <text evidence="1">The sequence shown here is derived from an EMBL/GenBank/DDBJ whole genome shotgun (WGS) entry which is preliminary data.</text>
</comment>
<gene>
    <name evidence="1" type="ORF">AAFC00_005032</name>
</gene>
<sequence>MALPTVGKQWMPITYRLVLHHQPAKTLLPLDNTKGQPHHLLSSAGHGEDLVSQRRRYTHSRTRTIALLCSSLAIGNL</sequence>